<accession>A0A4Q7DID7</accession>
<protein>
    <submittedName>
        <fullName evidence="2">Uncharacterized protein</fullName>
    </submittedName>
</protein>
<organism evidence="2 3">
    <name type="scientific">Candidatus Finniella inopinata</name>
    <dbReference type="NCBI Taxonomy" id="1696036"/>
    <lineage>
        <taxon>Bacteria</taxon>
        <taxon>Pseudomonadati</taxon>
        <taxon>Pseudomonadota</taxon>
        <taxon>Alphaproteobacteria</taxon>
        <taxon>Holosporales</taxon>
        <taxon>Candidatus Paracaedibacteraceae</taxon>
        <taxon>Candidatus Finniella</taxon>
    </lineage>
</organism>
<comment type="caution">
    <text evidence="2">The sequence shown here is derived from an EMBL/GenBank/DDBJ whole genome shotgun (WGS) entry which is preliminary data.</text>
</comment>
<evidence type="ECO:0000256" key="1">
    <source>
        <dbReference type="SAM" id="SignalP"/>
    </source>
</evidence>
<sequence>MIKLMKKNSFLMFGFLSLSLPLHAQTEFYKELAGLNQTYAQKIEETAQTPYDDLDGINLKRFGVVAGLERQVGNVGPTEDEWGAITESVWQHAACLLENDDVYRQERGFMKDGFKTQIHRLLQSLTGGKALEDLDVDYLENALALLSGLFYAFELFVPLPFDGWEVAGLKAYHRTKLFTSEFKSHLDDYFYKSYEKIKGDGAGAFSQKQQGHFSFFTPASGTAGFTIVARNYVTKDLKQQAKSPLYGARIKDKNVIQNQYKPGLDALDADLPQAFEIPLKPLMVGTYNVAKFPDSPYPLWLILKDFNRNDDCVKALGALASHSLLGFVSQKFLFTVQQRPGLESDGHPPFHTDVVMLDLEEHMMGLYHFFSDDLWESCYIQNIRPHVLVAKLTNCVAGVHMPWRSAFAGRWRP</sequence>
<evidence type="ECO:0000313" key="2">
    <source>
        <dbReference type="EMBL" id="RZI45865.1"/>
    </source>
</evidence>
<feature type="signal peptide" evidence="1">
    <location>
        <begin position="1"/>
        <end position="24"/>
    </location>
</feature>
<dbReference type="AlphaFoldDB" id="A0A4Q7DID7"/>
<feature type="chain" id="PRO_5020308060" evidence="1">
    <location>
        <begin position="25"/>
        <end position="413"/>
    </location>
</feature>
<dbReference type="Proteomes" id="UP000293550">
    <property type="component" value="Unassembled WGS sequence"/>
</dbReference>
<dbReference type="EMBL" id="SCFB01000006">
    <property type="protein sequence ID" value="RZI45865.1"/>
    <property type="molecule type" value="Genomic_DNA"/>
</dbReference>
<keyword evidence="1" id="KW-0732">Signal</keyword>
<proteinExistence type="predicted"/>
<name>A0A4Q7DID7_9PROT</name>
<gene>
    <name evidence="2" type="ORF">EQU50_05385</name>
</gene>
<reference evidence="2 3" key="1">
    <citation type="submission" date="2018-10" db="EMBL/GenBank/DDBJ databases">
        <title>An updated phylogeny of the Alphaproteobacteria reveals that the parasitic Rickettsiales and Holosporales have independent origins.</title>
        <authorList>
            <person name="Munoz-Gomez S.A."/>
            <person name="Hess S."/>
            <person name="Burger G."/>
            <person name="Lang B.F."/>
            <person name="Susko E."/>
            <person name="Slamovits C.H."/>
            <person name="Roger A.J."/>
        </authorList>
    </citation>
    <scope>NUCLEOTIDE SEQUENCE [LARGE SCALE GENOMIC DNA]</scope>
    <source>
        <strain evidence="2">HOLO01</strain>
    </source>
</reference>
<dbReference type="RefSeq" id="WP_130154117.1">
    <property type="nucleotide sequence ID" value="NZ_SCFB01000006.1"/>
</dbReference>
<evidence type="ECO:0000313" key="3">
    <source>
        <dbReference type="Proteomes" id="UP000293550"/>
    </source>
</evidence>
<keyword evidence="3" id="KW-1185">Reference proteome</keyword>